<dbReference type="AlphaFoldDB" id="A0AAV7TG84"/>
<protein>
    <submittedName>
        <fullName evidence="1">Uncharacterized protein</fullName>
    </submittedName>
</protein>
<accession>A0AAV7TG84</accession>
<dbReference type="Proteomes" id="UP001066276">
    <property type="component" value="Chromosome 3_2"/>
</dbReference>
<keyword evidence="2" id="KW-1185">Reference proteome</keyword>
<evidence type="ECO:0000313" key="1">
    <source>
        <dbReference type="EMBL" id="KAJ1175396.1"/>
    </source>
</evidence>
<evidence type="ECO:0000313" key="2">
    <source>
        <dbReference type="Proteomes" id="UP001066276"/>
    </source>
</evidence>
<proteinExistence type="predicted"/>
<name>A0AAV7TG84_PLEWA</name>
<sequence>MGRGGAPRHSAPPIQVRAGSYRFRLAAHPTVAATKSLKIALTPRGAVEVALINGGPNLRLFASSASDRAQAIDTCRQTRQKNVLRSVDPGKRRQRLVRDLPLTQGRDYDVKVVVGAIFLNARHISFKPTCLHPAFTVKTTLRHYAPCLWLRALDVLNGSLNVVF</sequence>
<organism evidence="1 2">
    <name type="scientific">Pleurodeles waltl</name>
    <name type="common">Iberian ribbed newt</name>
    <dbReference type="NCBI Taxonomy" id="8319"/>
    <lineage>
        <taxon>Eukaryota</taxon>
        <taxon>Metazoa</taxon>
        <taxon>Chordata</taxon>
        <taxon>Craniata</taxon>
        <taxon>Vertebrata</taxon>
        <taxon>Euteleostomi</taxon>
        <taxon>Amphibia</taxon>
        <taxon>Batrachia</taxon>
        <taxon>Caudata</taxon>
        <taxon>Salamandroidea</taxon>
        <taxon>Salamandridae</taxon>
        <taxon>Pleurodelinae</taxon>
        <taxon>Pleurodeles</taxon>
    </lineage>
</organism>
<comment type="caution">
    <text evidence="1">The sequence shown here is derived from an EMBL/GenBank/DDBJ whole genome shotgun (WGS) entry which is preliminary data.</text>
</comment>
<reference evidence="1" key="1">
    <citation type="journal article" date="2022" name="bioRxiv">
        <title>Sequencing and chromosome-scale assembly of the giantPleurodeles waltlgenome.</title>
        <authorList>
            <person name="Brown T."/>
            <person name="Elewa A."/>
            <person name="Iarovenko S."/>
            <person name="Subramanian E."/>
            <person name="Araus A.J."/>
            <person name="Petzold A."/>
            <person name="Susuki M."/>
            <person name="Suzuki K.-i.T."/>
            <person name="Hayashi T."/>
            <person name="Toyoda A."/>
            <person name="Oliveira C."/>
            <person name="Osipova E."/>
            <person name="Leigh N.D."/>
            <person name="Simon A."/>
            <person name="Yun M.H."/>
        </authorList>
    </citation>
    <scope>NUCLEOTIDE SEQUENCE</scope>
    <source>
        <strain evidence="1">20211129_DDA</strain>
        <tissue evidence="1">Liver</tissue>
    </source>
</reference>
<gene>
    <name evidence="1" type="ORF">NDU88_000684</name>
</gene>
<dbReference type="EMBL" id="JANPWB010000006">
    <property type="protein sequence ID" value="KAJ1175396.1"/>
    <property type="molecule type" value="Genomic_DNA"/>
</dbReference>